<reference evidence="1 2" key="1">
    <citation type="submission" date="2019-12" db="EMBL/GenBank/DDBJ databases">
        <title>Novel species isolated from a subtropical stream in China.</title>
        <authorList>
            <person name="Lu H."/>
        </authorList>
    </citation>
    <scope>NUCLEOTIDE SEQUENCE [LARGE SCALE GENOMIC DNA]</scope>
    <source>
        <strain evidence="1 2">DS3</strain>
    </source>
</reference>
<dbReference type="RefSeq" id="WP_161028317.1">
    <property type="nucleotide sequence ID" value="NZ_WWCJ01000028.1"/>
</dbReference>
<evidence type="ECO:0000313" key="2">
    <source>
        <dbReference type="Proteomes" id="UP000448575"/>
    </source>
</evidence>
<sequence>MTVKQKDYEPLDALLFIYALPGLVQEPWTMTSEHGAPDVPFRLKGRISIDELRWIASVIPDAHTIVQTIATAENYSGIRNLDLLIDVTDPLNLPAPSVLAKVTQQSACYARFSKVLAISSKSLAAKFTKIYKSAGYAKEFLNAK</sequence>
<evidence type="ECO:0000313" key="1">
    <source>
        <dbReference type="EMBL" id="MYN05371.1"/>
    </source>
</evidence>
<keyword evidence="2" id="KW-1185">Reference proteome</keyword>
<dbReference type="Proteomes" id="UP000448575">
    <property type="component" value="Unassembled WGS sequence"/>
</dbReference>
<proteinExistence type="predicted"/>
<accession>A0A6N9HNR4</accession>
<protein>
    <submittedName>
        <fullName evidence="1">Uncharacterized protein</fullName>
    </submittedName>
</protein>
<name>A0A6N9HNR4_9BURK</name>
<dbReference type="EMBL" id="WWCJ01000028">
    <property type="protein sequence ID" value="MYN05371.1"/>
    <property type="molecule type" value="Genomic_DNA"/>
</dbReference>
<gene>
    <name evidence="1" type="ORF">GTP41_25050</name>
</gene>
<comment type="caution">
    <text evidence="1">The sequence shown here is derived from an EMBL/GenBank/DDBJ whole genome shotgun (WGS) entry which is preliminary data.</text>
</comment>
<organism evidence="1 2">
    <name type="scientific">Pseudoduganella guangdongensis</name>
    <dbReference type="NCBI Taxonomy" id="2692179"/>
    <lineage>
        <taxon>Bacteria</taxon>
        <taxon>Pseudomonadati</taxon>
        <taxon>Pseudomonadota</taxon>
        <taxon>Betaproteobacteria</taxon>
        <taxon>Burkholderiales</taxon>
        <taxon>Oxalobacteraceae</taxon>
        <taxon>Telluria group</taxon>
        <taxon>Pseudoduganella</taxon>
    </lineage>
</organism>
<dbReference type="AlphaFoldDB" id="A0A6N9HNR4"/>